<dbReference type="Pfam" id="PF02798">
    <property type="entry name" value="GST_N"/>
    <property type="match status" value="1"/>
</dbReference>
<dbReference type="CDD" id="cd03044">
    <property type="entry name" value="GST_N_EF1Bgamma"/>
    <property type="match status" value="1"/>
</dbReference>
<dbReference type="OrthoDB" id="249703at2759"/>
<dbReference type="PROSITE" id="PS50404">
    <property type="entry name" value="GST_NTER"/>
    <property type="match status" value="1"/>
</dbReference>
<dbReference type="EMBL" id="JAGPXC010000003">
    <property type="protein sequence ID" value="KAH6655946.1"/>
    <property type="molecule type" value="Genomic_DNA"/>
</dbReference>
<evidence type="ECO:0000259" key="3">
    <source>
        <dbReference type="PROSITE" id="PS50404"/>
    </source>
</evidence>
<dbReference type="SFLD" id="SFLDG00358">
    <property type="entry name" value="Main_(cytGST)"/>
    <property type="match status" value="1"/>
</dbReference>
<dbReference type="InterPro" id="IPR010987">
    <property type="entry name" value="Glutathione-S-Trfase_C-like"/>
</dbReference>
<evidence type="ECO:0000259" key="4">
    <source>
        <dbReference type="PROSITE" id="PS50405"/>
    </source>
</evidence>
<dbReference type="PROSITE" id="PS50405">
    <property type="entry name" value="GST_CTER"/>
    <property type="match status" value="1"/>
</dbReference>
<dbReference type="InterPro" id="IPR040079">
    <property type="entry name" value="Glutathione_S-Trfase"/>
</dbReference>
<protein>
    <submittedName>
        <fullName evidence="5">Glutathione S-transferase</fullName>
    </submittedName>
</protein>
<proteinExistence type="inferred from homology"/>
<gene>
    <name evidence="5" type="ORF">BKA67DRAFT_675954</name>
</gene>
<evidence type="ECO:0000313" key="5">
    <source>
        <dbReference type="EMBL" id="KAH6655946.1"/>
    </source>
</evidence>
<evidence type="ECO:0000256" key="2">
    <source>
        <dbReference type="RuleBase" id="RU003494"/>
    </source>
</evidence>
<feature type="domain" description="GST N-terminal" evidence="3">
    <location>
        <begin position="3"/>
        <end position="85"/>
    </location>
</feature>
<dbReference type="GeneID" id="70137684"/>
<name>A0A9P8UPW6_9PEZI</name>
<comment type="caution">
    <text evidence="5">The sequence shown here is derived from an EMBL/GenBank/DDBJ whole genome shotgun (WGS) entry which is preliminary data.</text>
</comment>
<dbReference type="GO" id="GO:0005737">
    <property type="term" value="C:cytoplasm"/>
    <property type="evidence" value="ECO:0007669"/>
    <property type="project" value="TreeGrafter"/>
</dbReference>
<feature type="domain" description="GST C-terminal" evidence="4">
    <location>
        <begin position="91"/>
        <end position="220"/>
    </location>
</feature>
<dbReference type="PANTHER" id="PTHR43986">
    <property type="entry name" value="ELONGATION FACTOR 1-GAMMA"/>
    <property type="match status" value="1"/>
</dbReference>
<dbReference type="Proteomes" id="UP000758603">
    <property type="component" value="Unassembled WGS sequence"/>
</dbReference>
<dbReference type="Gene3D" id="1.20.1050.10">
    <property type="match status" value="1"/>
</dbReference>
<dbReference type="Gene3D" id="3.40.30.10">
    <property type="entry name" value="Glutaredoxin"/>
    <property type="match status" value="1"/>
</dbReference>
<dbReference type="Pfam" id="PF00043">
    <property type="entry name" value="GST_C"/>
    <property type="match status" value="1"/>
</dbReference>
<evidence type="ECO:0000256" key="1">
    <source>
        <dbReference type="ARBA" id="ARBA00007409"/>
    </source>
</evidence>
<dbReference type="RefSeq" id="XP_045960211.1">
    <property type="nucleotide sequence ID" value="XM_046108793.1"/>
</dbReference>
<dbReference type="InterPro" id="IPR050802">
    <property type="entry name" value="EF-GSTs"/>
</dbReference>
<dbReference type="SFLD" id="SFLDS00019">
    <property type="entry name" value="Glutathione_Transferase_(cytos"/>
    <property type="match status" value="1"/>
</dbReference>
<reference evidence="5" key="1">
    <citation type="journal article" date="2021" name="Nat. Commun.">
        <title>Genetic determinants of endophytism in the Arabidopsis root mycobiome.</title>
        <authorList>
            <person name="Mesny F."/>
            <person name="Miyauchi S."/>
            <person name="Thiergart T."/>
            <person name="Pickel B."/>
            <person name="Atanasova L."/>
            <person name="Karlsson M."/>
            <person name="Huettel B."/>
            <person name="Barry K.W."/>
            <person name="Haridas S."/>
            <person name="Chen C."/>
            <person name="Bauer D."/>
            <person name="Andreopoulos W."/>
            <person name="Pangilinan J."/>
            <person name="LaButti K."/>
            <person name="Riley R."/>
            <person name="Lipzen A."/>
            <person name="Clum A."/>
            <person name="Drula E."/>
            <person name="Henrissat B."/>
            <person name="Kohler A."/>
            <person name="Grigoriev I.V."/>
            <person name="Martin F.M."/>
            <person name="Hacquard S."/>
        </authorList>
    </citation>
    <scope>NUCLEOTIDE SEQUENCE</scope>
    <source>
        <strain evidence="5">MPI-SDFR-AT-0073</strain>
    </source>
</reference>
<dbReference type="SUPFAM" id="SSF47616">
    <property type="entry name" value="GST C-terminal domain-like"/>
    <property type="match status" value="1"/>
</dbReference>
<keyword evidence="6" id="KW-1185">Reference proteome</keyword>
<dbReference type="InterPro" id="IPR036249">
    <property type="entry name" value="Thioredoxin-like_sf"/>
</dbReference>
<organism evidence="5 6">
    <name type="scientific">Truncatella angustata</name>
    <dbReference type="NCBI Taxonomy" id="152316"/>
    <lineage>
        <taxon>Eukaryota</taxon>
        <taxon>Fungi</taxon>
        <taxon>Dikarya</taxon>
        <taxon>Ascomycota</taxon>
        <taxon>Pezizomycotina</taxon>
        <taxon>Sordariomycetes</taxon>
        <taxon>Xylariomycetidae</taxon>
        <taxon>Amphisphaeriales</taxon>
        <taxon>Sporocadaceae</taxon>
        <taxon>Truncatella</taxon>
    </lineage>
</organism>
<evidence type="ECO:0000313" key="6">
    <source>
        <dbReference type="Proteomes" id="UP000758603"/>
    </source>
</evidence>
<dbReference type="GO" id="GO:0005634">
    <property type="term" value="C:nucleus"/>
    <property type="evidence" value="ECO:0007669"/>
    <property type="project" value="TreeGrafter"/>
</dbReference>
<dbReference type="SUPFAM" id="SSF52833">
    <property type="entry name" value="Thioredoxin-like"/>
    <property type="match status" value="1"/>
</dbReference>
<dbReference type="AlphaFoldDB" id="A0A9P8UPW6"/>
<accession>A0A9P8UPW6</accession>
<dbReference type="InterPro" id="IPR036282">
    <property type="entry name" value="Glutathione-S-Trfase_C_sf"/>
</dbReference>
<dbReference type="InterPro" id="IPR004045">
    <property type="entry name" value="Glutathione_S-Trfase_N"/>
</dbReference>
<comment type="similarity">
    <text evidence="1 2">Belongs to the GST superfamily.</text>
</comment>
<dbReference type="InterPro" id="IPR004046">
    <property type="entry name" value="GST_C"/>
</dbReference>
<sequence>MSSLGTIWTYPSNPRAMKIEAAAAMNGRTVEYAPNFVMQKTNKTPEFLADFPLARVPTFKSAGGLTLYESDAIALYAAESGGACEQLLGTSVDERAVVRQWIGFADHELFGPLTTLILWRYGMGHFDENAEKIALQHLVSSLDVVERQLQGTQYIASEKLSLADLSMAAAMYWGFGQVVDRKLRGRYTRTTEWYLRVIQDKRINSAFGEGDFIEIRKERP</sequence>
<dbReference type="GO" id="GO:0006414">
    <property type="term" value="P:translational elongation"/>
    <property type="evidence" value="ECO:0007669"/>
    <property type="project" value="TreeGrafter"/>
</dbReference>
<dbReference type="PANTHER" id="PTHR43986:SF10">
    <property type="entry name" value="ELONGATION FACTOR EEF-1B GAMMA SUBUNIT, PUTATIVE (AFU_ORTHOLOGUE AFUA_1G17120)-RELATED"/>
    <property type="match status" value="1"/>
</dbReference>